<name>A0ABQ2KP23_9NOCA</name>
<keyword evidence="1" id="KW-0732">Signal</keyword>
<comment type="caution">
    <text evidence="2">The sequence shown here is derived from an EMBL/GenBank/DDBJ whole genome shotgun (WGS) entry which is preliminary data.</text>
</comment>
<dbReference type="Proteomes" id="UP000658127">
    <property type="component" value="Unassembled WGS sequence"/>
</dbReference>
<evidence type="ECO:0000256" key="1">
    <source>
        <dbReference type="SAM" id="SignalP"/>
    </source>
</evidence>
<keyword evidence="3" id="KW-1185">Reference proteome</keyword>
<accession>A0ABQ2KP23</accession>
<organism evidence="2 3">
    <name type="scientific">Nocardia rhizosphaerihabitans</name>
    <dbReference type="NCBI Taxonomy" id="1691570"/>
    <lineage>
        <taxon>Bacteria</taxon>
        <taxon>Bacillati</taxon>
        <taxon>Actinomycetota</taxon>
        <taxon>Actinomycetes</taxon>
        <taxon>Mycobacteriales</taxon>
        <taxon>Nocardiaceae</taxon>
        <taxon>Nocardia</taxon>
    </lineage>
</organism>
<evidence type="ECO:0000313" key="3">
    <source>
        <dbReference type="Proteomes" id="UP000658127"/>
    </source>
</evidence>
<reference evidence="3" key="1">
    <citation type="journal article" date="2019" name="Int. J. Syst. Evol. Microbiol.">
        <title>The Global Catalogue of Microorganisms (GCM) 10K type strain sequencing project: providing services to taxonomists for standard genome sequencing and annotation.</title>
        <authorList>
            <consortium name="The Broad Institute Genomics Platform"/>
            <consortium name="The Broad Institute Genome Sequencing Center for Infectious Disease"/>
            <person name="Wu L."/>
            <person name="Ma J."/>
        </authorList>
    </citation>
    <scope>NUCLEOTIDE SEQUENCE [LARGE SCALE GENOMIC DNA]</scope>
    <source>
        <strain evidence="3">CGMCC 4.7329</strain>
    </source>
</reference>
<feature type="signal peptide" evidence="1">
    <location>
        <begin position="1"/>
        <end position="28"/>
    </location>
</feature>
<evidence type="ECO:0000313" key="2">
    <source>
        <dbReference type="EMBL" id="GGN85748.1"/>
    </source>
</evidence>
<dbReference type="EMBL" id="BMNE01000004">
    <property type="protein sequence ID" value="GGN85748.1"/>
    <property type="molecule type" value="Genomic_DNA"/>
</dbReference>
<protein>
    <submittedName>
        <fullName evidence="2">Uncharacterized protein</fullName>
    </submittedName>
</protein>
<gene>
    <name evidence="2" type="ORF">GCM10011610_40330</name>
</gene>
<feature type="chain" id="PRO_5046655367" evidence="1">
    <location>
        <begin position="29"/>
        <end position="102"/>
    </location>
</feature>
<sequence length="102" mass="9806">MRNHTGRMAIALGALASLLALGSGIAVAAPQIDPNLDPLTTGVVIKDPGAPALPYSCSVFGLGFAAGPATAAGTATGGFLMASPVIAVCTDPAHPVVLGNAG</sequence>
<dbReference type="RefSeq" id="WP_189030465.1">
    <property type="nucleotide sequence ID" value="NZ_BMNE01000004.1"/>
</dbReference>
<proteinExistence type="predicted"/>